<proteinExistence type="predicted"/>
<dbReference type="STRING" id="564608.C1N8M3"/>
<dbReference type="Pfam" id="PF21329">
    <property type="entry name" value="CYP38_PsbQ-like"/>
    <property type="match status" value="1"/>
</dbReference>
<dbReference type="InterPro" id="IPR023222">
    <property type="entry name" value="PsbQ-like_dom_sf"/>
</dbReference>
<sequence>MSSALSTPPRVSAPRRARASRRRASSVRPAATAKKPATTTTRDRSVVVDTSSSSSETTTTATTNPVAAALAALVLATSPAPASLASLAAFAGDGLAVGLLSHPAPAEAALSNPNTRLPRNGVSALRRAVPAVNPEAGDVQRNLEEAAYLLRIPQRKPWGTMEGDVRASLAIVREKRAKLLEPVPKARPIHWSPYDRVGVDGDAFKTAEDTLAELEQLFVELGPIAASQDVERFDRGVAMALDATSRLRVLQAPGLPFDVPRRYDALPRLTGRATVDLTIKARSILRTLKAGDGTFGFVNGDEVKTATLRVVADGYNAPLTAGNFVNKVYNGFYDDVKLKKSETATLVDVTNALADDTLPLEVKAMDFYEPRWRSALNVQGGEEMPTLPLSVNGSIAMVRGEEDGTSSPDQWFIYQFDKRSAGLGGMAFEEGEFSVFGYVVGGEEEGFLSQLATGDVIVKADVVEGMDRLVNGSRRTQVTGLIDKSAPPFGASDDVPAAAASSVKFVGKYADPKHPGCKREVSGSGDTLDVTGTDGAPGCLNGEPQRPWALTGVVRSEDEIFIDFSPKGGPRDLLGKWTGKGILFPDGNEWKKIE</sequence>
<dbReference type="GeneID" id="9689733"/>
<feature type="compositionally biased region" description="Low complexity" evidence="2">
    <location>
        <begin position="1"/>
        <end position="12"/>
    </location>
</feature>
<dbReference type="InterPro" id="IPR048563">
    <property type="entry name" value="CYP38_PsbQ-like"/>
</dbReference>
<dbReference type="OrthoDB" id="1735926at2759"/>
<evidence type="ECO:0000259" key="4">
    <source>
        <dbReference type="Pfam" id="PF21329"/>
    </source>
</evidence>
<keyword evidence="1" id="KW-0793">Thylakoid</keyword>
<keyword evidence="6" id="KW-1185">Reference proteome</keyword>
<feature type="compositionally biased region" description="Low complexity" evidence="2">
    <location>
        <begin position="26"/>
        <end position="40"/>
    </location>
</feature>
<feature type="compositionally biased region" description="Basic residues" evidence="2">
    <location>
        <begin position="13"/>
        <end position="25"/>
    </location>
</feature>
<dbReference type="GO" id="GO:0003755">
    <property type="term" value="F:peptidyl-prolyl cis-trans isomerase activity"/>
    <property type="evidence" value="ECO:0007669"/>
    <property type="project" value="InterPro"/>
</dbReference>
<evidence type="ECO:0000256" key="2">
    <source>
        <dbReference type="SAM" id="MobiDB-lite"/>
    </source>
</evidence>
<gene>
    <name evidence="5" type="ORF">MICPUCDRAFT_54143</name>
</gene>
<feature type="region of interest" description="Disordered" evidence="2">
    <location>
        <begin position="1"/>
        <end position="61"/>
    </location>
</feature>
<name>C1N8M3_MICPC</name>
<dbReference type="PANTHER" id="PTHR47318">
    <property type="entry name" value="PEPTIDYL-PROLYL CIS-TRANS ISOMERASE CYP37, CHLOROPLASTIC"/>
    <property type="match status" value="1"/>
</dbReference>
<feature type="domain" description="PPIase cyclophilin-type" evidence="3">
    <location>
        <begin position="308"/>
        <end position="444"/>
    </location>
</feature>
<dbReference type="InterPro" id="IPR044259">
    <property type="entry name" value="CYP37-like"/>
</dbReference>
<feature type="compositionally biased region" description="Low complexity" evidence="2">
    <location>
        <begin position="47"/>
        <end position="61"/>
    </location>
</feature>
<organism evidence="6">
    <name type="scientific">Micromonas pusilla (strain CCMP1545)</name>
    <name type="common">Picoplanktonic green alga</name>
    <dbReference type="NCBI Taxonomy" id="564608"/>
    <lineage>
        <taxon>Eukaryota</taxon>
        <taxon>Viridiplantae</taxon>
        <taxon>Chlorophyta</taxon>
        <taxon>Mamiellophyceae</taxon>
        <taxon>Mamiellales</taxon>
        <taxon>Mamiellaceae</taxon>
        <taxon>Micromonas</taxon>
    </lineage>
</organism>
<dbReference type="KEGG" id="mpp:MICPUCDRAFT_54143"/>
<dbReference type="Gene3D" id="2.40.100.10">
    <property type="entry name" value="Cyclophilin-like"/>
    <property type="match status" value="1"/>
</dbReference>
<dbReference type="RefSeq" id="XP_003064109.1">
    <property type="nucleotide sequence ID" value="XM_003064063.1"/>
</dbReference>
<dbReference type="InterPro" id="IPR029000">
    <property type="entry name" value="Cyclophilin-like_dom_sf"/>
</dbReference>
<dbReference type="EMBL" id="GG663750">
    <property type="protein sequence ID" value="EEH51731.1"/>
    <property type="molecule type" value="Genomic_DNA"/>
</dbReference>
<dbReference type="eggNOG" id="ENOG502QRM6">
    <property type="taxonomic scope" value="Eukaryota"/>
</dbReference>
<evidence type="ECO:0000313" key="6">
    <source>
        <dbReference type="Proteomes" id="UP000001876"/>
    </source>
</evidence>
<dbReference type="SUPFAM" id="SSF50891">
    <property type="entry name" value="Cyclophilin-like"/>
    <property type="match status" value="1"/>
</dbReference>
<reference evidence="5 6" key="1">
    <citation type="journal article" date="2009" name="Science">
        <title>Green evolution and dynamic adaptations revealed by genomes of the marine picoeukaryotes Micromonas.</title>
        <authorList>
            <person name="Worden A.Z."/>
            <person name="Lee J.H."/>
            <person name="Mock T."/>
            <person name="Rouze P."/>
            <person name="Simmons M.P."/>
            <person name="Aerts A.L."/>
            <person name="Allen A.E."/>
            <person name="Cuvelier M.L."/>
            <person name="Derelle E."/>
            <person name="Everett M.V."/>
            <person name="Foulon E."/>
            <person name="Grimwood J."/>
            <person name="Gundlach H."/>
            <person name="Henrissat B."/>
            <person name="Napoli C."/>
            <person name="McDonald S.M."/>
            <person name="Parker M.S."/>
            <person name="Rombauts S."/>
            <person name="Salamov A."/>
            <person name="Von Dassow P."/>
            <person name="Badger J.H."/>
            <person name="Coutinho P.M."/>
            <person name="Demir E."/>
            <person name="Dubchak I."/>
            <person name="Gentemann C."/>
            <person name="Eikrem W."/>
            <person name="Gready J.E."/>
            <person name="John U."/>
            <person name="Lanier W."/>
            <person name="Lindquist E.A."/>
            <person name="Lucas S."/>
            <person name="Mayer K.F."/>
            <person name="Moreau H."/>
            <person name="Not F."/>
            <person name="Otillar R."/>
            <person name="Panaud O."/>
            <person name="Pangilinan J."/>
            <person name="Paulsen I."/>
            <person name="Piegu B."/>
            <person name="Poliakov A."/>
            <person name="Robbens S."/>
            <person name="Schmutz J."/>
            <person name="Toulza E."/>
            <person name="Wyss T."/>
            <person name="Zelensky A."/>
            <person name="Zhou K."/>
            <person name="Armbrust E.V."/>
            <person name="Bhattacharya D."/>
            <person name="Goodenough U.W."/>
            <person name="Van de Peer Y."/>
            <person name="Grigoriev I.V."/>
        </authorList>
    </citation>
    <scope>NUCLEOTIDE SEQUENCE [LARGE SCALE GENOMIC DNA]</scope>
    <source>
        <strain evidence="5 6">CCMP1545</strain>
    </source>
</reference>
<feature type="domain" description="Peptidyl-prolyl cis-trans isomerase CYP38-like PsbQ-like" evidence="4">
    <location>
        <begin position="124"/>
        <end position="187"/>
    </location>
</feature>
<dbReference type="Gene3D" id="1.20.120.290">
    <property type="entry name" value="Oxygen-evolving enhancer protein 3 (PsbQ), four-helix up-down bundle"/>
    <property type="match status" value="1"/>
</dbReference>
<accession>C1N8M3</accession>
<dbReference type="AlphaFoldDB" id="C1N8M3"/>
<evidence type="ECO:0000259" key="3">
    <source>
        <dbReference type="Pfam" id="PF00160"/>
    </source>
</evidence>
<evidence type="ECO:0000256" key="1">
    <source>
        <dbReference type="ARBA" id="ARBA00023078"/>
    </source>
</evidence>
<dbReference type="Pfam" id="PF00160">
    <property type="entry name" value="Pro_isomerase"/>
    <property type="match status" value="1"/>
</dbReference>
<dbReference type="PANTHER" id="PTHR47318:SF1">
    <property type="entry name" value="PEPTIDYL-PROLYL CIS-TRANS ISOMERASE CYP37, CHLOROPLASTIC"/>
    <property type="match status" value="1"/>
</dbReference>
<evidence type="ECO:0000313" key="5">
    <source>
        <dbReference type="EMBL" id="EEH51731.1"/>
    </source>
</evidence>
<dbReference type="InterPro" id="IPR002130">
    <property type="entry name" value="Cyclophilin-type_PPIase_dom"/>
</dbReference>
<protein>
    <submittedName>
        <fullName evidence="5">Predicted protein</fullName>
    </submittedName>
</protein>
<dbReference type="Proteomes" id="UP000001876">
    <property type="component" value="Unassembled WGS sequence"/>
</dbReference>